<dbReference type="PANTHER" id="PTHR30269">
    <property type="entry name" value="TRANSMEMBRANE PROTEIN YFCA"/>
    <property type="match status" value="1"/>
</dbReference>
<keyword evidence="3" id="KW-0813">Transport</keyword>
<evidence type="ECO:0000256" key="3">
    <source>
        <dbReference type="ARBA" id="ARBA00022448"/>
    </source>
</evidence>
<comment type="subcellular location">
    <subcellularLocation>
        <location evidence="1 8">Cell membrane</location>
        <topology evidence="1 8">Multi-pass membrane protein</topology>
    </subcellularLocation>
</comment>
<feature type="transmembrane region" description="Helical" evidence="8">
    <location>
        <begin position="224"/>
        <end position="241"/>
    </location>
</feature>
<keyword evidence="10" id="KW-1185">Reference proteome</keyword>
<dbReference type="STRING" id="1423774.FD31_GL000897"/>
<evidence type="ECO:0000313" key="10">
    <source>
        <dbReference type="Proteomes" id="UP000051302"/>
    </source>
</evidence>
<dbReference type="GO" id="GO:0005886">
    <property type="term" value="C:plasma membrane"/>
    <property type="evidence" value="ECO:0007669"/>
    <property type="project" value="UniProtKB-SubCell"/>
</dbReference>
<evidence type="ECO:0000313" key="9">
    <source>
        <dbReference type="EMBL" id="KRM15799.1"/>
    </source>
</evidence>
<evidence type="ECO:0000256" key="8">
    <source>
        <dbReference type="RuleBase" id="RU363041"/>
    </source>
</evidence>
<evidence type="ECO:0000256" key="2">
    <source>
        <dbReference type="ARBA" id="ARBA00009142"/>
    </source>
</evidence>
<evidence type="ECO:0000256" key="6">
    <source>
        <dbReference type="ARBA" id="ARBA00022989"/>
    </source>
</evidence>
<evidence type="ECO:0000256" key="5">
    <source>
        <dbReference type="ARBA" id="ARBA00022692"/>
    </source>
</evidence>
<organism evidence="9 10">
    <name type="scientific">Companilactobacillus nantensis DSM 16982</name>
    <dbReference type="NCBI Taxonomy" id="1423774"/>
    <lineage>
        <taxon>Bacteria</taxon>
        <taxon>Bacillati</taxon>
        <taxon>Bacillota</taxon>
        <taxon>Bacilli</taxon>
        <taxon>Lactobacillales</taxon>
        <taxon>Lactobacillaceae</taxon>
        <taxon>Companilactobacillus</taxon>
    </lineage>
</organism>
<feature type="transmembrane region" description="Helical" evidence="8">
    <location>
        <begin position="31"/>
        <end position="58"/>
    </location>
</feature>
<dbReference type="InterPro" id="IPR052017">
    <property type="entry name" value="TSUP"/>
</dbReference>
<keyword evidence="7 8" id="KW-0472">Membrane</keyword>
<comment type="caution">
    <text evidence="9">The sequence shown here is derived from an EMBL/GenBank/DDBJ whole genome shotgun (WGS) entry which is preliminary data.</text>
</comment>
<dbReference type="RefSeq" id="WP_057892464.1">
    <property type="nucleotide sequence ID" value="NZ_AZFV01000019.1"/>
</dbReference>
<keyword evidence="5 8" id="KW-0812">Transmembrane</keyword>
<name>A0A0R1WD77_9LACO</name>
<feature type="transmembrane region" description="Helical" evidence="8">
    <location>
        <begin position="194"/>
        <end position="212"/>
    </location>
</feature>
<dbReference type="PATRIC" id="fig|1423774.3.peg.933"/>
<accession>A0A0R1WD77</accession>
<reference evidence="9 10" key="1">
    <citation type="journal article" date="2015" name="Genome Announc.">
        <title>Expanding the biotechnology potential of lactobacilli through comparative genomics of 213 strains and associated genera.</title>
        <authorList>
            <person name="Sun Z."/>
            <person name="Harris H.M."/>
            <person name="McCann A."/>
            <person name="Guo C."/>
            <person name="Argimon S."/>
            <person name="Zhang W."/>
            <person name="Yang X."/>
            <person name="Jeffery I.B."/>
            <person name="Cooney J.C."/>
            <person name="Kagawa T.F."/>
            <person name="Liu W."/>
            <person name="Song Y."/>
            <person name="Salvetti E."/>
            <person name="Wrobel A."/>
            <person name="Rasinkangas P."/>
            <person name="Parkhill J."/>
            <person name="Rea M.C."/>
            <person name="O'Sullivan O."/>
            <person name="Ritari J."/>
            <person name="Douillard F.P."/>
            <person name="Paul Ross R."/>
            <person name="Yang R."/>
            <person name="Briner A.E."/>
            <person name="Felis G.E."/>
            <person name="de Vos W.M."/>
            <person name="Barrangou R."/>
            <person name="Klaenhammer T.R."/>
            <person name="Caufield P.W."/>
            <person name="Cui Y."/>
            <person name="Zhang H."/>
            <person name="O'Toole P.W."/>
        </authorList>
    </citation>
    <scope>NUCLEOTIDE SEQUENCE [LARGE SCALE GENOMIC DNA]</scope>
    <source>
        <strain evidence="9 10">DSM 16982</strain>
    </source>
</reference>
<keyword evidence="6 8" id="KW-1133">Transmembrane helix</keyword>
<feature type="transmembrane region" description="Helical" evidence="8">
    <location>
        <begin position="165"/>
        <end position="182"/>
    </location>
</feature>
<dbReference type="EMBL" id="AZFV01000019">
    <property type="protein sequence ID" value="KRM15799.1"/>
    <property type="molecule type" value="Genomic_DNA"/>
</dbReference>
<keyword evidence="4 8" id="KW-1003">Cell membrane</keyword>
<evidence type="ECO:0000256" key="1">
    <source>
        <dbReference type="ARBA" id="ARBA00004651"/>
    </source>
</evidence>
<dbReference type="InterPro" id="IPR002781">
    <property type="entry name" value="TM_pro_TauE-like"/>
</dbReference>
<dbReference type="PANTHER" id="PTHR30269:SF37">
    <property type="entry name" value="MEMBRANE TRANSPORTER PROTEIN"/>
    <property type="match status" value="1"/>
</dbReference>
<dbReference type="Pfam" id="PF01925">
    <property type="entry name" value="TauE"/>
    <property type="match status" value="1"/>
</dbReference>
<dbReference type="Proteomes" id="UP000051302">
    <property type="component" value="Unassembled WGS sequence"/>
</dbReference>
<evidence type="ECO:0000256" key="4">
    <source>
        <dbReference type="ARBA" id="ARBA00022475"/>
    </source>
</evidence>
<proteinExistence type="inferred from homology"/>
<feature type="transmembrane region" description="Helical" evidence="8">
    <location>
        <begin position="131"/>
        <end position="153"/>
    </location>
</feature>
<protein>
    <recommendedName>
        <fullName evidence="8">Probable membrane transporter protein</fullName>
    </recommendedName>
</protein>
<feature type="transmembrane region" description="Helical" evidence="8">
    <location>
        <begin position="94"/>
        <end position="110"/>
    </location>
</feature>
<sequence>MTYLLVVLIALFGALMRTVFGFGEALVTMPLLALISFDLQTSTALIGALGLLVAIPVAIKYRQHIDLATLKRLVLGSILGIPVGILIIKLGSPIIIMRVLGIFIIVYGVYNLYTLRHPRTSQLHLSNRYDYLAGVVSGILGASFNSHGVPIVVYGTAKRWDADKLKGILQGHFVCVGTLVVLSQVSSGMWNIEVVKLLAIIIPLLFIVVPLGNWIGSKIDSQHFTKYVYAILIIFGLILMIKH</sequence>
<evidence type="ECO:0000256" key="7">
    <source>
        <dbReference type="ARBA" id="ARBA00023136"/>
    </source>
</evidence>
<comment type="similarity">
    <text evidence="2 8">Belongs to the 4-toluene sulfonate uptake permease (TSUP) (TC 2.A.102) family.</text>
</comment>
<dbReference type="AlphaFoldDB" id="A0A0R1WD77"/>
<feature type="transmembrane region" description="Helical" evidence="8">
    <location>
        <begin position="70"/>
        <end position="88"/>
    </location>
</feature>
<gene>
    <name evidence="9" type="ORF">FD31_GL000897</name>
</gene>